<protein>
    <submittedName>
        <fullName evidence="2">Uncharacterized protein</fullName>
    </submittedName>
</protein>
<evidence type="ECO:0000313" key="3">
    <source>
        <dbReference type="Proteomes" id="UP000502823"/>
    </source>
</evidence>
<dbReference type="Proteomes" id="UP000502823">
    <property type="component" value="Unassembled WGS sequence"/>
</dbReference>
<sequence length="438" mass="46455">GSSTHMVADPPPVPPPTTQQRDIAHLATRYLEDNVKTWINPRIYAKLDIEAISSPDYVYKPRTLHSNHHYHQEYYSQLPNNLHNKHHQSRSHRSSHEHPNSTFLASPPTAMMNSACNNAALSYLGTGETEAANAGGKYEELHRSPATTTTALLSSSNSKGHQHVCLSHESQAAAYGRASGSRSVARNGCGNIKTSASDSNNVVIKHNQGYHRAVTNISNNVGATEMNGSDELSNDRHGYKHCKNHVASSNGAITDASRVSHQTAVIYNGKQSSTVLATAYQSQQKSATKNVGNSSVTSNGGLSLVANNRASLAVPQSKISSKGSTNAVTLQSFQSQKSHLSNGAVNTCSEQSGYGRHHSPALLATPSPRSHHYSGHSSVVDFLYGGIDTLSNGASSPTLLLGSGTAGSNYYSESKYAYSVSGVPGTPAQSSAAAAFFA</sequence>
<reference evidence="3" key="1">
    <citation type="submission" date="2020-01" db="EMBL/GenBank/DDBJ databases">
        <title>Draft genome sequence of the Termite Coptotermes fromosanus.</title>
        <authorList>
            <person name="Itakura S."/>
            <person name="Yosikawa Y."/>
            <person name="Umezawa K."/>
        </authorList>
    </citation>
    <scope>NUCLEOTIDE SEQUENCE [LARGE SCALE GENOMIC DNA]</scope>
</reference>
<organism evidence="2 3">
    <name type="scientific">Coptotermes formosanus</name>
    <name type="common">Formosan subterranean termite</name>
    <dbReference type="NCBI Taxonomy" id="36987"/>
    <lineage>
        <taxon>Eukaryota</taxon>
        <taxon>Metazoa</taxon>
        <taxon>Ecdysozoa</taxon>
        <taxon>Arthropoda</taxon>
        <taxon>Hexapoda</taxon>
        <taxon>Insecta</taxon>
        <taxon>Pterygota</taxon>
        <taxon>Neoptera</taxon>
        <taxon>Polyneoptera</taxon>
        <taxon>Dictyoptera</taxon>
        <taxon>Blattodea</taxon>
        <taxon>Blattoidea</taxon>
        <taxon>Termitoidae</taxon>
        <taxon>Rhinotermitidae</taxon>
        <taxon>Coptotermes</taxon>
    </lineage>
</organism>
<evidence type="ECO:0000313" key="2">
    <source>
        <dbReference type="EMBL" id="GFG30503.1"/>
    </source>
</evidence>
<feature type="region of interest" description="Disordered" evidence="1">
    <location>
        <begin position="82"/>
        <end position="105"/>
    </location>
</feature>
<dbReference type="InParanoid" id="A0A6L2PD60"/>
<dbReference type="EMBL" id="BLKM01000227">
    <property type="protein sequence ID" value="GFG30503.1"/>
    <property type="molecule type" value="Genomic_DNA"/>
</dbReference>
<feature type="non-terminal residue" evidence="2">
    <location>
        <position position="438"/>
    </location>
</feature>
<name>A0A6L2PD60_COPFO</name>
<dbReference type="OrthoDB" id="8194255at2759"/>
<gene>
    <name evidence="2" type="ORF">Cfor_08126</name>
</gene>
<feature type="compositionally biased region" description="Basic residues" evidence="1">
    <location>
        <begin position="83"/>
        <end position="93"/>
    </location>
</feature>
<comment type="caution">
    <text evidence="2">The sequence shown here is derived from an EMBL/GenBank/DDBJ whole genome shotgun (WGS) entry which is preliminary data.</text>
</comment>
<accession>A0A6L2PD60</accession>
<feature type="non-terminal residue" evidence="2">
    <location>
        <position position="1"/>
    </location>
</feature>
<keyword evidence="3" id="KW-1185">Reference proteome</keyword>
<dbReference type="AlphaFoldDB" id="A0A6L2PD60"/>
<proteinExistence type="predicted"/>
<evidence type="ECO:0000256" key="1">
    <source>
        <dbReference type="SAM" id="MobiDB-lite"/>
    </source>
</evidence>
<feature type="region of interest" description="Disordered" evidence="1">
    <location>
        <begin position="344"/>
        <end position="371"/>
    </location>
</feature>